<dbReference type="NCBIfam" id="NF003952">
    <property type="entry name" value="PRK05450.1-5"/>
    <property type="match status" value="1"/>
</dbReference>
<dbReference type="GO" id="GO:0044281">
    <property type="term" value="P:small molecule metabolic process"/>
    <property type="evidence" value="ECO:0007669"/>
    <property type="project" value="UniProtKB-ARBA"/>
</dbReference>
<dbReference type="EC" id="2.7.7.38" evidence="4"/>
<keyword evidence="3 4" id="KW-0548">Nucleotidyltransferase</keyword>
<dbReference type="NCBIfam" id="TIGR00466">
    <property type="entry name" value="kdsB"/>
    <property type="match status" value="1"/>
</dbReference>
<dbReference type="PANTHER" id="PTHR42866:SF2">
    <property type="entry name" value="3-DEOXY-MANNO-OCTULOSONATE CYTIDYLYLTRANSFERASE, MITOCHONDRIAL"/>
    <property type="match status" value="1"/>
</dbReference>
<evidence type="ECO:0000256" key="2">
    <source>
        <dbReference type="ARBA" id="ARBA00022679"/>
    </source>
</evidence>
<dbReference type="GO" id="GO:0016020">
    <property type="term" value="C:membrane"/>
    <property type="evidence" value="ECO:0007669"/>
    <property type="project" value="UniProtKB-SubCell"/>
</dbReference>
<dbReference type="InterPro" id="IPR003329">
    <property type="entry name" value="Cytidylyl_trans"/>
</dbReference>
<dbReference type="FunFam" id="3.90.550.10:FF:000011">
    <property type="entry name" value="3-deoxy-manno-octulosonate cytidylyltransferase"/>
    <property type="match status" value="1"/>
</dbReference>
<evidence type="ECO:0000256" key="3">
    <source>
        <dbReference type="ARBA" id="ARBA00022695"/>
    </source>
</evidence>
<dbReference type="GO" id="GO:0008690">
    <property type="term" value="F:3-deoxy-manno-octulosonate cytidylyltransferase activity"/>
    <property type="evidence" value="ECO:0007669"/>
    <property type="project" value="UniProtKB-EC"/>
</dbReference>
<evidence type="ECO:0000256" key="1">
    <source>
        <dbReference type="ARBA" id="ARBA00004370"/>
    </source>
</evidence>
<dbReference type="AlphaFoldDB" id="A0A3B1B9T8"/>
<dbReference type="GO" id="GO:0005829">
    <property type="term" value="C:cytosol"/>
    <property type="evidence" value="ECO:0007669"/>
    <property type="project" value="TreeGrafter"/>
</dbReference>
<accession>A0A3B1B9T8</accession>
<dbReference type="NCBIfam" id="NF003950">
    <property type="entry name" value="PRK05450.1-3"/>
    <property type="match status" value="1"/>
</dbReference>
<gene>
    <name evidence="4" type="ORF">MNBD_NITROSPINAE01-1631</name>
</gene>
<name>A0A3B1B9T8_9ZZZZ</name>
<dbReference type="CDD" id="cd02517">
    <property type="entry name" value="CMP-KDO-Synthetase"/>
    <property type="match status" value="1"/>
</dbReference>
<organism evidence="4">
    <name type="scientific">hydrothermal vent metagenome</name>
    <dbReference type="NCBI Taxonomy" id="652676"/>
    <lineage>
        <taxon>unclassified sequences</taxon>
        <taxon>metagenomes</taxon>
        <taxon>ecological metagenomes</taxon>
    </lineage>
</organism>
<dbReference type="EMBL" id="UOGC01000002">
    <property type="protein sequence ID" value="VAX14999.1"/>
    <property type="molecule type" value="Genomic_DNA"/>
</dbReference>
<proteinExistence type="inferred from homology"/>
<dbReference type="SUPFAM" id="SSF53448">
    <property type="entry name" value="Nucleotide-diphospho-sugar transferases"/>
    <property type="match status" value="1"/>
</dbReference>
<reference evidence="4" key="1">
    <citation type="submission" date="2018-06" db="EMBL/GenBank/DDBJ databases">
        <authorList>
            <person name="Zhirakovskaya E."/>
        </authorList>
    </citation>
    <scope>NUCLEOTIDE SEQUENCE</scope>
</reference>
<dbReference type="HAMAP" id="MF_00057">
    <property type="entry name" value="KdsB"/>
    <property type="match status" value="1"/>
</dbReference>
<comment type="subcellular location">
    <subcellularLocation>
        <location evidence="1">Membrane</location>
    </subcellularLocation>
</comment>
<dbReference type="Gene3D" id="3.90.550.10">
    <property type="entry name" value="Spore Coat Polysaccharide Biosynthesis Protein SpsA, Chain A"/>
    <property type="match status" value="1"/>
</dbReference>
<dbReference type="GO" id="GO:1901137">
    <property type="term" value="P:carbohydrate derivative biosynthetic process"/>
    <property type="evidence" value="ECO:0007669"/>
    <property type="project" value="UniProtKB-ARBA"/>
</dbReference>
<dbReference type="PANTHER" id="PTHR42866">
    <property type="entry name" value="3-DEOXY-MANNO-OCTULOSONATE CYTIDYLYLTRANSFERASE"/>
    <property type="match status" value="1"/>
</dbReference>
<sequence>MTKSLKDNVLVVIPARFASTRLPGKPLLSIGDKPMIQLVYEQAQKMETATKVVVATDDERIMDAVKRFGGEAVMTDATHESGTDRVAEVARNTHCGTACDIVVNIQGDEPFINPKAVDMAVRTLINDPAIKVSTLCVSIEREEAEDPNVTCVVRDLKGFALYFSKLPIPNDRDGGSADGPLYKHLGTYVFRRDFLLYYAGLGCTPLEKCEKLEQLRILEHGEKIFCVETEIDSLGIDSPKDLARADKMLKRGAL</sequence>
<evidence type="ECO:0000313" key="4">
    <source>
        <dbReference type="EMBL" id="VAX14999.1"/>
    </source>
</evidence>
<dbReference type="Pfam" id="PF02348">
    <property type="entry name" value="CTP_transf_3"/>
    <property type="match status" value="1"/>
</dbReference>
<dbReference type="InterPro" id="IPR029044">
    <property type="entry name" value="Nucleotide-diphossugar_trans"/>
</dbReference>
<dbReference type="NCBIfam" id="NF009905">
    <property type="entry name" value="PRK13368.1"/>
    <property type="match status" value="1"/>
</dbReference>
<keyword evidence="2 4" id="KW-0808">Transferase</keyword>
<dbReference type="InterPro" id="IPR004528">
    <property type="entry name" value="KdsB"/>
</dbReference>
<protein>
    <submittedName>
        <fullName evidence="4">3-deoxy-manno-octulosonate cytidylyltransferase</fullName>
        <ecNumber evidence="4">2.7.7.38</ecNumber>
    </submittedName>
</protein>